<dbReference type="AlphaFoldDB" id="A0A0D8XDL1"/>
<name>A0A0D8XDL1_DICVI</name>
<dbReference type="EMBL" id="KN716746">
    <property type="protein sequence ID" value="KJH41862.1"/>
    <property type="molecule type" value="Genomic_DNA"/>
</dbReference>
<evidence type="ECO:0000256" key="1">
    <source>
        <dbReference type="SAM" id="Phobius"/>
    </source>
</evidence>
<reference evidence="2 3" key="1">
    <citation type="submission" date="2013-11" db="EMBL/GenBank/DDBJ databases">
        <title>Draft genome of the bovine lungworm Dictyocaulus viviparus.</title>
        <authorList>
            <person name="Mitreva M."/>
        </authorList>
    </citation>
    <scope>NUCLEOTIDE SEQUENCE [LARGE SCALE GENOMIC DNA]</scope>
    <source>
        <strain evidence="2 3">HannoverDv2000</strain>
    </source>
</reference>
<organism evidence="2 3">
    <name type="scientific">Dictyocaulus viviparus</name>
    <name type="common">Bovine lungworm</name>
    <dbReference type="NCBI Taxonomy" id="29172"/>
    <lineage>
        <taxon>Eukaryota</taxon>
        <taxon>Metazoa</taxon>
        <taxon>Ecdysozoa</taxon>
        <taxon>Nematoda</taxon>
        <taxon>Chromadorea</taxon>
        <taxon>Rhabditida</taxon>
        <taxon>Rhabditina</taxon>
        <taxon>Rhabditomorpha</taxon>
        <taxon>Strongyloidea</taxon>
        <taxon>Metastrongylidae</taxon>
        <taxon>Dictyocaulus</taxon>
    </lineage>
</organism>
<evidence type="ECO:0000313" key="2">
    <source>
        <dbReference type="EMBL" id="KJH41862.1"/>
    </source>
</evidence>
<dbReference type="InterPro" id="IPR006954">
    <property type="entry name" value="Mlt-10-like"/>
</dbReference>
<feature type="transmembrane region" description="Helical" evidence="1">
    <location>
        <begin position="151"/>
        <end position="168"/>
    </location>
</feature>
<accession>A0A0D8XDL1</accession>
<dbReference type="PANTHER" id="PTHR21523">
    <property type="match status" value="1"/>
</dbReference>
<dbReference type="OrthoDB" id="5917548at2759"/>
<sequence>MEVSGARKAVDKALKMLENLNSFGVGKKILSVTEKIGENFEDLYKSLTRHQKKEMEERGFTFMKSAQIRKLHKEQGVDDPEVTTMLKEYDPLTAEEREEALWRTIEEIAGKTRKRGKRQVTILRPLLLSPFLFAPVTGASALGPLLLSPNIFSPVILAPGALAPWILSPSLGYPVVLSPYVLSPFILSPVGLSVSVLSPFALSPNILDPSLLTPAILSPFILSPSILSPSALGGAVLSPNAFSPSIISPSFLVAMLNSSSFESETHPQTASQLRMKLSDEQIVSELNTQTNIEHIEIGLNRFKKDNLFLNNKIT</sequence>
<keyword evidence="1" id="KW-0812">Transmembrane</keyword>
<keyword evidence="1" id="KW-0472">Membrane</keyword>
<keyword evidence="3" id="KW-1185">Reference proteome</keyword>
<gene>
    <name evidence="2" type="ORF">DICVIV_12156</name>
</gene>
<dbReference type="Proteomes" id="UP000053766">
    <property type="component" value="Unassembled WGS sequence"/>
</dbReference>
<evidence type="ECO:0000313" key="3">
    <source>
        <dbReference type="Proteomes" id="UP000053766"/>
    </source>
</evidence>
<dbReference type="STRING" id="29172.A0A0D8XDL1"/>
<keyword evidence="1" id="KW-1133">Transmembrane helix</keyword>
<feature type="transmembrane region" description="Helical" evidence="1">
    <location>
        <begin position="122"/>
        <end position="145"/>
    </location>
</feature>
<feature type="transmembrane region" description="Helical" evidence="1">
    <location>
        <begin position="180"/>
        <end position="202"/>
    </location>
</feature>
<dbReference type="Pfam" id="PF04870">
    <property type="entry name" value="Moulting_cycle"/>
    <property type="match status" value="1"/>
</dbReference>
<proteinExistence type="predicted"/>
<protein>
    <submittedName>
        <fullName evidence="2">Uncharacterized protein</fullName>
    </submittedName>
</protein>
<reference evidence="3" key="2">
    <citation type="journal article" date="2016" name="Sci. Rep.">
        <title>Dictyocaulus viviparus genome, variome and transcriptome elucidate lungworm biology and support future intervention.</title>
        <authorList>
            <person name="McNulty S.N."/>
            <person name="Strube C."/>
            <person name="Rosa B.A."/>
            <person name="Martin J.C."/>
            <person name="Tyagi R."/>
            <person name="Choi Y.J."/>
            <person name="Wang Q."/>
            <person name="Hallsworth Pepin K."/>
            <person name="Zhang X."/>
            <person name="Ozersky P."/>
            <person name="Wilson R.K."/>
            <person name="Sternberg P.W."/>
            <person name="Gasser R.B."/>
            <person name="Mitreva M."/>
        </authorList>
    </citation>
    <scope>NUCLEOTIDE SEQUENCE [LARGE SCALE GENOMIC DNA]</scope>
    <source>
        <strain evidence="3">HannoverDv2000</strain>
    </source>
</reference>
<dbReference type="PANTHER" id="PTHR21523:SF46">
    <property type="entry name" value="MLT-TEN (MLT-10) RELATED"/>
    <property type="match status" value="1"/>
</dbReference>